<sequence length="200" mass="21982">MTQTERILELARSKGILRTRDVDSAGASRALLASLTAEGRLLKLGRGLHTLPDRSASEYDSFAEVATRSPGGVLCLLSALRFHDLTTQQSSDVWLAIPHKARAPRFDYPPLRVVRMSGLAMTEGIEIADLAGAQVRVFSVAKTVADCFKFRNKIGLDVALEALHEAWNGKRATMDELWRYAEICRVANVMRPYLEAVGAA</sequence>
<feature type="domain" description="AbiEi antitoxin N-terminal" evidence="1">
    <location>
        <begin position="5"/>
        <end position="48"/>
    </location>
</feature>
<dbReference type="AlphaFoldDB" id="A0A5C7G6D4"/>
<organism evidence="2 3">
    <name type="scientific">Massilia arenae</name>
    <dbReference type="NCBI Taxonomy" id="2603288"/>
    <lineage>
        <taxon>Bacteria</taxon>
        <taxon>Pseudomonadati</taxon>
        <taxon>Pseudomonadota</taxon>
        <taxon>Betaproteobacteria</taxon>
        <taxon>Burkholderiales</taxon>
        <taxon>Oxalobacteraceae</taxon>
        <taxon>Telluria group</taxon>
        <taxon>Massilia</taxon>
    </lineage>
</organism>
<reference evidence="2 3" key="1">
    <citation type="submission" date="2019-08" db="EMBL/GenBank/DDBJ databases">
        <title>Massilia golmudensis sp. nov., isolated from sand in the Qinghai-Tibetan Plateau.</title>
        <authorList>
            <person name="Zhang B."/>
        </authorList>
    </citation>
    <scope>NUCLEOTIDE SEQUENCE [LARGE SCALE GENOMIC DNA]</scope>
    <source>
        <strain evidence="2 3">GEM5</strain>
    </source>
</reference>
<name>A0A5C7G6D4_9BURK</name>
<evidence type="ECO:0000313" key="2">
    <source>
        <dbReference type="EMBL" id="TXG01509.1"/>
    </source>
</evidence>
<dbReference type="InterPro" id="IPR025159">
    <property type="entry name" value="AbiEi_N"/>
</dbReference>
<dbReference type="RefSeq" id="WP_147933430.1">
    <property type="nucleotide sequence ID" value="NZ_VPFD01000003.1"/>
</dbReference>
<evidence type="ECO:0000259" key="1">
    <source>
        <dbReference type="Pfam" id="PF13338"/>
    </source>
</evidence>
<evidence type="ECO:0000313" key="3">
    <source>
        <dbReference type="Proteomes" id="UP000321413"/>
    </source>
</evidence>
<proteinExistence type="predicted"/>
<gene>
    <name evidence="2" type="ORF">FVD38_02710</name>
</gene>
<dbReference type="Proteomes" id="UP000321413">
    <property type="component" value="Unassembled WGS sequence"/>
</dbReference>
<protein>
    <submittedName>
        <fullName evidence="2">Transcriptional regulator</fullName>
    </submittedName>
</protein>
<dbReference type="Pfam" id="PF13338">
    <property type="entry name" value="AbiEi_4"/>
    <property type="match status" value="1"/>
</dbReference>
<keyword evidence="3" id="KW-1185">Reference proteome</keyword>
<comment type="caution">
    <text evidence="2">The sequence shown here is derived from an EMBL/GenBank/DDBJ whole genome shotgun (WGS) entry which is preliminary data.</text>
</comment>
<dbReference type="EMBL" id="VPFD01000003">
    <property type="protein sequence ID" value="TXG01509.1"/>
    <property type="molecule type" value="Genomic_DNA"/>
</dbReference>
<accession>A0A5C7G6D4</accession>